<dbReference type="PROSITE" id="PS50923">
    <property type="entry name" value="SUSHI"/>
    <property type="match status" value="1"/>
</dbReference>
<keyword evidence="3 11" id="KW-0245">EGF-like domain</keyword>
<dbReference type="GO" id="GO:0007219">
    <property type="term" value="P:Notch signaling pathway"/>
    <property type="evidence" value="ECO:0007669"/>
    <property type="project" value="UniProtKB-KW"/>
</dbReference>
<dbReference type="InterPro" id="IPR000152">
    <property type="entry name" value="EGF-type_Asp/Asn_hydroxyl_site"/>
</dbReference>
<dbReference type="InterPro" id="IPR000033">
    <property type="entry name" value="LDLR_classB_rpt"/>
</dbReference>
<dbReference type="PROSITE" id="PS00010">
    <property type="entry name" value="ASX_HYDROXYL"/>
    <property type="match status" value="1"/>
</dbReference>
<dbReference type="PROSITE" id="PS00022">
    <property type="entry name" value="EGF_1"/>
    <property type="match status" value="3"/>
</dbReference>
<dbReference type="InterPro" id="IPR000436">
    <property type="entry name" value="Sushi_SCR_CCP_dom"/>
</dbReference>
<evidence type="ECO:0000259" key="16">
    <source>
        <dbReference type="PROSITE" id="PS50026"/>
    </source>
</evidence>
<sequence length="618" mass="67073">MQTLVREMTLRILVVATLMGACFKQVDAGDFMLVAASDNYTIFAGSMSKQLADLAALPLEGVEKPQALDYDPTENMVYWTQYHPDTGIGKLSRAHLNGTNQMILLSDIRVAFGLALDLVARMAYWTDNTLGQIGRVPMDGSGPKEIIIESLSRPRGIVTDHDQGHIYWTDVGDDTGVPKIERANSDGTNRVTLVADNLVWPQAVILDHETNHLYWCDGVLDTIERSDLLGNNRELLINLTQYAPIHPFDMVIYKDYIYWSDLVYSGVIRVHLNGRGEQNFGPTSFHEIRRIHIQKEPNYCDSSPCLNGATCEDIVNGFVCHCPSGFSGVTCFENPCSSLPCMNGGTCSSSSAGFTCRCPPHYEGPTCALDPCSSLPCVNGGTCSSSSAGFTCQCPPHYEGPTCALDPCSSLPCVNGGTCSSSSAGFTCRCPPHYEGPTCALFVGCNAPFLPNHVRLLKNVTVFAPGEEATFTCDRGYSIKGSSSHNVSRACLADGTWSGGSVQCYQAEQSDPEERTIPVVPITAGGGAAVFIIVLLIIVIIALKMKKKRNNQERVVNVPPISYCRSPPPAYQVDSDYLQSDFQANASGNNNPCYMADGAVNINMKQPLPTSIYEEVLN</sequence>
<dbReference type="InterPro" id="IPR011042">
    <property type="entry name" value="6-blade_b-propeller_TolB-like"/>
</dbReference>
<keyword evidence="6" id="KW-0677">Repeat</keyword>
<feature type="signal peptide" evidence="15">
    <location>
        <begin position="1"/>
        <end position="28"/>
    </location>
</feature>
<keyword evidence="2" id="KW-0217">Developmental protein</keyword>
<accession>A0A914ASW4</accession>
<feature type="repeat" description="LDL-receptor class B" evidence="13">
    <location>
        <begin position="121"/>
        <end position="163"/>
    </location>
</feature>
<dbReference type="CDD" id="cd00033">
    <property type="entry name" value="CCP"/>
    <property type="match status" value="1"/>
</dbReference>
<dbReference type="PROSITE" id="PS51257">
    <property type="entry name" value="PROKAR_LIPOPROTEIN"/>
    <property type="match status" value="1"/>
</dbReference>
<dbReference type="SMART" id="SM00135">
    <property type="entry name" value="LY"/>
    <property type="match status" value="5"/>
</dbReference>
<evidence type="ECO:0000256" key="14">
    <source>
        <dbReference type="SAM" id="Phobius"/>
    </source>
</evidence>
<feature type="chain" id="PRO_5037755073" evidence="15">
    <location>
        <begin position="29"/>
        <end position="618"/>
    </location>
</feature>
<evidence type="ECO:0000256" key="15">
    <source>
        <dbReference type="SAM" id="SignalP"/>
    </source>
</evidence>
<dbReference type="SUPFAM" id="SSF63825">
    <property type="entry name" value="YWTD domain"/>
    <property type="match status" value="1"/>
</dbReference>
<feature type="domain" description="EGF-like" evidence="16">
    <location>
        <begin position="405"/>
        <end position="440"/>
    </location>
</feature>
<evidence type="ECO:0000259" key="17">
    <source>
        <dbReference type="PROSITE" id="PS50923"/>
    </source>
</evidence>
<dbReference type="PANTHER" id="PTHR46513">
    <property type="entry name" value="VITELLOGENIN RECEPTOR-LIKE PROTEIN-RELATED-RELATED"/>
    <property type="match status" value="1"/>
</dbReference>
<proteinExistence type="predicted"/>
<feature type="domain" description="Sushi" evidence="17">
    <location>
        <begin position="443"/>
        <end position="506"/>
    </location>
</feature>
<evidence type="ECO:0000256" key="7">
    <source>
        <dbReference type="ARBA" id="ARBA00022976"/>
    </source>
</evidence>
<feature type="domain" description="EGF-like" evidence="16">
    <location>
        <begin position="368"/>
        <end position="404"/>
    </location>
</feature>
<keyword evidence="10" id="KW-0325">Glycoprotein</keyword>
<dbReference type="EnsemblMetazoa" id="XM_038210513.1">
    <property type="protein sequence ID" value="XP_038066441.1"/>
    <property type="gene ID" value="LOC119736496"/>
</dbReference>
<keyword evidence="7" id="KW-0914">Notch signaling pathway</keyword>
<dbReference type="OMA" id="CPPHYEG"/>
<dbReference type="Pfam" id="PF00058">
    <property type="entry name" value="Ldl_recept_b"/>
    <property type="match status" value="1"/>
</dbReference>
<dbReference type="GO" id="GO:0016020">
    <property type="term" value="C:membrane"/>
    <property type="evidence" value="ECO:0007669"/>
    <property type="project" value="UniProtKB-SubCell"/>
</dbReference>
<dbReference type="GO" id="GO:0005509">
    <property type="term" value="F:calcium ion binding"/>
    <property type="evidence" value="ECO:0007669"/>
    <property type="project" value="InterPro"/>
</dbReference>
<dbReference type="PROSITE" id="PS51120">
    <property type="entry name" value="LDLRB"/>
    <property type="match status" value="2"/>
</dbReference>
<evidence type="ECO:0000256" key="9">
    <source>
        <dbReference type="ARBA" id="ARBA00023157"/>
    </source>
</evidence>
<dbReference type="Gene3D" id="2.120.10.30">
    <property type="entry name" value="TolB, C-terminal domain"/>
    <property type="match status" value="1"/>
</dbReference>
<name>A0A914ASW4_PATMI</name>
<dbReference type="AlphaFoldDB" id="A0A914ASW4"/>
<evidence type="ECO:0000256" key="12">
    <source>
        <dbReference type="PROSITE-ProRule" id="PRU00302"/>
    </source>
</evidence>
<evidence type="ECO:0000256" key="4">
    <source>
        <dbReference type="ARBA" id="ARBA00022692"/>
    </source>
</evidence>
<dbReference type="InterPro" id="IPR001881">
    <property type="entry name" value="EGF-like_Ca-bd_dom"/>
</dbReference>
<keyword evidence="14" id="KW-0472">Membrane</keyword>
<evidence type="ECO:0000256" key="6">
    <source>
        <dbReference type="ARBA" id="ARBA00022737"/>
    </source>
</evidence>
<evidence type="ECO:0000256" key="5">
    <source>
        <dbReference type="ARBA" id="ARBA00022729"/>
    </source>
</evidence>
<feature type="transmembrane region" description="Helical" evidence="14">
    <location>
        <begin position="519"/>
        <end position="543"/>
    </location>
</feature>
<dbReference type="GeneID" id="119736496"/>
<dbReference type="SUPFAM" id="SSF57196">
    <property type="entry name" value="EGF/Laminin"/>
    <property type="match status" value="4"/>
</dbReference>
<dbReference type="InterPro" id="IPR035976">
    <property type="entry name" value="Sushi/SCR/CCP_sf"/>
</dbReference>
<evidence type="ECO:0000256" key="8">
    <source>
        <dbReference type="ARBA" id="ARBA00022989"/>
    </source>
</evidence>
<comment type="subcellular location">
    <subcellularLocation>
        <location evidence="1">Membrane</location>
        <topology evidence="1">Single-pass type I membrane protein</topology>
    </subcellularLocation>
</comment>
<evidence type="ECO:0000256" key="10">
    <source>
        <dbReference type="ARBA" id="ARBA00023180"/>
    </source>
</evidence>
<dbReference type="Pfam" id="PF00008">
    <property type="entry name" value="EGF"/>
    <property type="match status" value="4"/>
</dbReference>
<evidence type="ECO:0000256" key="13">
    <source>
        <dbReference type="PROSITE-ProRule" id="PRU00461"/>
    </source>
</evidence>
<dbReference type="SUPFAM" id="SSF57535">
    <property type="entry name" value="Complement control module/SCR domain"/>
    <property type="match status" value="1"/>
</dbReference>
<dbReference type="Gene3D" id="2.10.70.10">
    <property type="entry name" value="Complement Module, domain 1"/>
    <property type="match status" value="1"/>
</dbReference>
<dbReference type="FunFam" id="2.10.25.10:FF:000095">
    <property type="entry name" value="Notch, isoform B"/>
    <property type="match status" value="3"/>
</dbReference>
<protein>
    <submittedName>
        <fullName evidence="18">Uncharacterized protein</fullName>
    </submittedName>
</protein>
<dbReference type="CDD" id="cd00054">
    <property type="entry name" value="EGF_CA"/>
    <property type="match status" value="4"/>
</dbReference>
<dbReference type="SMART" id="SM00181">
    <property type="entry name" value="EGF"/>
    <property type="match status" value="4"/>
</dbReference>
<dbReference type="Proteomes" id="UP000887568">
    <property type="component" value="Unplaced"/>
</dbReference>
<comment type="caution">
    <text evidence="11">Lacks conserved residue(s) required for the propagation of feature annotation.</text>
</comment>
<dbReference type="SMART" id="SM00032">
    <property type="entry name" value="CCP"/>
    <property type="match status" value="1"/>
</dbReference>
<organism evidence="18 19">
    <name type="scientific">Patiria miniata</name>
    <name type="common">Bat star</name>
    <name type="synonym">Asterina miniata</name>
    <dbReference type="NCBI Taxonomy" id="46514"/>
    <lineage>
        <taxon>Eukaryota</taxon>
        <taxon>Metazoa</taxon>
        <taxon>Echinodermata</taxon>
        <taxon>Eleutherozoa</taxon>
        <taxon>Asterozoa</taxon>
        <taxon>Asteroidea</taxon>
        <taxon>Valvatacea</taxon>
        <taxon>Valvatida</taxon>
        <taxon>Asterinidae</taxon>
        <taxon>Patiria</taxon>
    </lineage>
</organism>
<keyword evidence="5 15" id="KW-0732">Signal</keyword>
<evidence type="ECO:0000313" key="19">
    <source>
        <dbReference type="Proteomes" id="UP000887568"/>
    </source>
</evidence>
<keyword evidence="12" id="KW-0768">Sushi</keyword>
<keyword evidence="4 14" id="KW-0812">Transmembrane</keyword>
<dbReference type="RefSeq" id="XP_038066441.1">
    <property type="nucleotide sequence ID" value="XM_038210513.1"/>
</dbReference>
<dbReference type="FunFam" id="2.120.10.30:FF:000241">
    <property type="entry name" value="Low-density lipoprotein receptor-related protein 6"/>
    <property type="match status" value="1"/>
</dbReference>
<evidence type="ECO:0000313" key="18">
    <source>
        <dbReference type="EnsemblMetazoa" id="XP_038066441.1"/>
    </source>
</evidence>
<dbReference type="OrthoDB" id="9990982at2759"/>
<feature type="disulfide bond" evidence="11">
    <location>
        <begin position="430"/>
        <end position="439"/>
    </location>
</feature>
<keyword evidence="19" id="KW-1185">Reference proteome</keyword>
<dbReference type="FunFam" id="2.10.25.10:FF:000143">
    <property type="entry name" value="Protein crumbs 1"/>
    <property type="match status" value="1"/>
</dbReference>
<dbReference type="Gene3D" id="2.10.25.10">
    <property type="entry name" value="Laminin"/>
    <property type="match status" value="4"/>
</dbReference>
<dbReference type="PROSITE" id="PS01186">
    <property type="entry name" value="EGF_2"/>
    <property type="match status" value="1"/>
</dbReference>
<dbReference type="SMART" id="SM00179">
    <property type="entry name" value="EGF_CA"/>
    <property type="match status" value="4"/>
</dbReference>
<keyword evidence="9 11" id="KW-1015">Disulfide bond</keyword>
<reference evidence="18" key="1">
    <citation type="submission" date="2022-11" db="UniProtKB">
        <authorList>
            <consortium name="EnsemblMetazoa"/>
        </authorList>
    </citation>
    <scope>IDENTIFICATION</scope>
</reference>
<feature type="disulfide bond" evidence="11">
    <location>
        <begin position="394"/>
        <end position="403"/>
    </location>
</feature>
<evidence type="ECO:0000256" key="1">
    <source>
        <dbReference type="ARBA" id="ARBA00004479"/>
    </source>
</evidence>
<keyword evidence="8 14" id="KW-1133">Transmembrane helix</keyword>
<dbReference type="PROSITE" id="PS50026">
    <property type="entry name" value="EGF_3"/>
    <property type="match status" value="4"/>
</dbReference>
<feature type="domain" description="EGF-like" evidence="16">
    <location>
        <begin position="333"/>
        <end position="366"/>
    </location>
</feature>
<dbReference type="InterPro" id="IPR000742">
    <property type="entry name" value="EGF"/>
</dbReference>
<evidence type="ECO:0000256" key="2">
    <source>
        <dbReference type="ARBA" id="ARBA00022473"/>
    </source>
</evidence>
<feature type="domain" description="EGF-like" evidence="16">
    <location>
        <begin position="296"/>
        <end position="332"/>
    </location>
</feature>
<evidence type="ECO:0000256" key="11">
    <source>
        <dbReference type="PROSITE-ProRule" id="PRU00076"/>
    </source>
</evidence>
<feature type="disulfide bond" evidence="11">
    <location>
        <begin position="322"/>
        <end position="331"/>
    </location>
</feature>
<evidence type="ECO:0000256" key="3">
    <source>
        <dbReference type="ARBA" id="ARBA00022536"/>
    </source>
</evidence>
<feature type="repeat" description="LDL-receptor class B" evidence="13">
    <location>
        <begin position="164"/>
        <end position="210"/>
    </location>
</feature>
<dbReference type="InterPro" id="IPR050778">
    <property type="entry name" value="Cueball_EGF_LRP_Nidogen"/>
</dbReference>